<evidence type="ECO:0000313" key="3">
    <source>
        <dbReference type="Proteomes" id="UP000543836"/>
    </source>
</evidence>
<evidence type="ECO:0000313" key="2">
    <source>
        <dbReference type="EMBL" id="MBB4566754.1"/>
    </source>
</evidence>
<protein>
    <recommendedName>
        <fullName evidence="1">Transposase DDE domain-containing protein</fullName>
    </recommendedName>
</protein>
<sequence length="144" mass="16305">MLLAAAERRLHLAERLAEAIRDRRDPNRVTYGAADILCARIFAIAYGYEDANDLDRLRFDRAFKLACGRLPDSGLDLRSQPTCSRLENLPDLRAVIRLAGVPVGPVAVELCRTARKRHPGYRRHARCRSWPSAAFSLQRPVRRA</sequence>
<keyword evidence="3" id="KW-1185">Reference proteome</keyword>
<dbReference type="Proteomes" id="UP000543836">
    <property type="component" value="Unassembled WGS sequence"/>
</dbReference>
<dbReference type="AlphaFoldDB" id="A0A7W6ZQB1"/>
<dbReference type="Pfam" id="PF13701">
    <property type="entry name" value="DDE_Tnp_1_4"/>
    <property type="match status" value="1"/>
</dbReference>
<evidence type="ECO:0000259" key="1">
    <source>
        <dbReference type="Pfam" id="PF13701"/>
    </source>
</evidence>
<comment type="caution">
    <text evidence="2">The sequence shown here is derived from an EMBL/GenBank/DDBJ whole genome shotgun (WGS) entry which is preliminary data.</text>
</comment>
<dbReference type="EMBL" id="JACIIG010000001">
    <property type="protein sequence ID" value="MBB4566754.1"/>
    <property type="molecule type" value="Genomic_DNA"/>
</dbReference>
<name>A0A7W6ZQB1_9HYPH</name>
<reference evidence="2 3" key="1">
    <citation type="submission" date="2020-08" db="EMBL/GenBank/DDBJ databases">
        <title>Genomic Encyclopedia of Type Strains, Phase IV (KMG-V): Genome sequencing to study the core and pangenomes of soil and plant-associated prokaryotes.</title>
        <authorList>
            <person name="Whitman W."/>
        </authorList>
    </citation>
    <scope>NUCLEOTIDE SEQUENCE [LARGE SCALE GENOMIC DNA]</scope>
    <source>
        <strain evidence="2 3">SEMIA 492</strain>
    </source>
</reference>
<gene>
    <name evidence="2" type="ORF">GGE60_000842</name>
</gene>
<accession>A0A7W6ZQB1</accession>
<organism evidence="2 3">
    <name type="scientific">Rhizobium leucaenae</name>
    <dbReference type="NCBI Taxonomy" id="29450"/>
    <lineage>
        <taxon>Bacteria</taxon>
        <taxon>Pseudomonadati</taxon>
        <taxon>Pseudomonadota</taxon>
        <taxon>Alphaproteobacteria</taxon>
        <taxon>Hyphomicrobiales</taxon>
        <taxon>Rhizobiaceae</taxon>
        <taxon>Rhizobium/Agrobacterium group</taxon>
        <taxon>Rhizobium</taxon>
    </lineage>
</organism>
<dbReference type="InterPro" id="IPR025668">
    <property type="entry name" value="Tnp_DDE_dom"/>
</dbReference>
<proteinExistence type="predicted"/>
<feature type="domain" description="Transposase DDE" evidence="1">
    <location>
        <begin position="1"/>
        <end position="98"/>
    </location>
</feature>